<evidence type="ECO:0000256" key="2">
    <source>
        <dbReference type="ARBA" id="ARBA00005262"/>
    </source>
</evidence>
<feature type="transmembrane region" description="Helical" evidence="7">
    <location>
        <begin position="52"/>
        <end position="71"/>
    </location>
</feature>
<dbReference type="InterPro" id="IPR052518">
    <property type="entry name" value="CHR_Transporter"/>
</dbReference>
<protein>
    <submittedName>
        <fullName evidence="8">Chromate transporter</fullName>
    </submittedName>
</protein>
<keyword evidence="9" id="KW-1185">Reference proteome</keyword>
<comment type="subcellular location">
    <subcellularLocation>
        <location evidence="1">Cell membrane</location>
        <topology evidence="1">Multi-pass membrane protein</topology>
    </subcellularLocation>
</comment>
<evidence type="ECO:0000256" key="5">
    <source>
        <dbReference type="ARBA" id="ARBA00022989"/>
    </source>
</evidence>
<evidence type="ECO:0000256" key="6">
    <source>
        <dbReference type="ARBA" id="ARBA00023136"/>
    </source>
</evidence>
<comment type="similarity">
    <text evidence="2">Belongs to the chromate ion transporter (CHR) (TC 2.A.51) family.</text>
</comment>
<dbReference type="PANTHER" id="PTHR43663:SF2">
    <property type="entry name" value="CHROMATE TRANSPORT PROTEIN-RELATED"/>
    <property type="match status" value="1"/>
</dbReference>
<evidence type="ECO:0000256" key="7">
    <source>
        <dbReference type="SAM" id="Phobius"/>
    </source>
</evidence>
<organism evidence="8 9">
    <name type="scientific">Peptococcus niger</name>
    <dbReference type="NCBI Taxonomy" id="2741"/>
    <lineage>
        <taxon>Bacteria</taxon>
        <taxon>Bacillati</taxon>
        <taxon>Bacillota</taxon>
        <taxon>Clostridia</taxon>
        <taxon>Eubacteriales</taxon>
        <taxon>Peptococcaceae</taxon>
        <taxon>Peptococcus</taxon>
    </lineage>
</organism>
<dbReference type="InterPro" id="IPR003370">
    <property type="entry name" value="Chromate_transpt"/>
</dbReference>
<dbReference type="PANTHER" id="PTHR43663">
    <property type="entry name" value="CHROMATE TRANSPORT PROTEIN-RELATED"/>
    <property type="match status" value="1"/>
</dbReference>
<keyword evidence="6 7" id="KW-0472">Membrane</keyword>
<gene>
    <name evidence="8" type="ORF">SAMN04489866_10731</name>
</gene>
<dbReference type="Pfam" id="PF02417">
    <property type="entry name" value="Chromate_transp"/>
    <property type="match status" value="1"/>
</dbReference>
<feature type="transmembrane region" description="Helical" evidence="7">
    <location>
        <begin position="78"/>
        <end position="106"/>
    </location>
</feature>
<dbReference type="GO" id="GO:0005886">
    <property type="term" value="C:plasma membrane"/>
    <property type="evidence" value="ECO:0007669"/>
    <property type="project" value="UniProtKB-SubCell"/>
</dbReference>
<evidence type="ECO:0000256" key="1">
    <source>
        <dbReference type="ARBA" id="ARBA00004651"/>
    </source>
</evidence>
<dbReference type="AlphaFoldDB" id="A0A1G6XQ34"/>
<keyword evidence="5 7" id="KW-1133">Transmembrane helix</keyword>
<evidence type="ECO:0000313" key="8">
    <source>
        <dbReference type="EMBL" id="SDD79477.1"/>
    </source>
</evidence>
<reference evidence="8 9" key="1">
    <citation type="submission" date="2016-10" db="EMBL/GenBank/DDBJ databases">
        <authorList>
            <person name="de Groot N.N."/>
        </authorList>
    </citation>
    <scope>NUCLEOTIDE SEQUENCE [LARGE SCALE GENOMIC DNA]</scope>
    <source>
        <strain evidence="8 9">DSM 20475</strain>
    </source>
</reference>
<evidence type="ECO:0000256" key="3">
    <source>
        <dbReference type="ARBA" id="ARBA00022475"/>
    </source>
</evidence>
<accession>A0A1G6XQ34</accession>
<dbReference type="GO" id="GO:0015109">
    <property type="term" value="F:chromate transmembrane transporter activity"/>
    <property type="evidence" value="ECO:0007669"/>
    <property type="project" value="InterPro"/>
</dbReference>
<dbReference type="STRING" id="2741.SAMN04489866_10731"/>
<sequence>MRLKGRLLGRLFLVFLRIGAFTFGGGYAMLPIIYKDICETEGWIDEDEMDRIILISQSLPGVMVVTCATQVGYRLQGLVGAVVCVLGATLPSLFIIMILANLIIAYRDNPHVAGMFFMIRAAVSGLVFGAAVKMGKQSLKTVFGWALIIAAAVLTYLSLFNPIFLIIAGALAGYVYSGLGKERL</sequence>
<proteinExistence type="inferred from homology"/>
<feature type="transmembrane region" description="Helical" evidence="7">
    <location>
        <begin position="139"/>
        <end position="157"/>
    </location>
</feature>
<dbReference type="EMBL" id="FNAF01000007">
    <property type="protein sequence ID" value="SDD79477.1"/>
    <property type="molecule type" value="Genomic_DNA"/>
</dbReference>
<evidence type="ECO:0000313" key="9">
    <source>
        <dbReference type="Proteomes" id="UP000198995"/>
    </source>
</evidence>
<keyword evidence="3" id="KW-1003">Cell membrane</keyword>
<dbReference type="Proteomes" id="UP000198995">
    <property type="component" value="Unassembled WGS sequence"/>
</dbReference>
<dbReference type="RefSeq" id="WP_159428019.1">
    <property type="nucleotide sequence ID" value="NZ_FNAF01000007.1"/>
</dbReference>
<name>A0A1G6XQ34_PEPNI</name>
<feature type="transmembrane region" description="Helical" evidence="7">
    <location>
        <begin position="12"/>
        <end position="32"/>
    </location>
</feature>
<evidence type="ECO:0000256" key="4">
    <source>
        <dbReference type="ARBA" id="ARBA00022692"/>
    </source>
</evidence>
<dbReference type="OrthoDB" id="9788907at2"/>
<feature type="transmembrane region" description="Helical" evidence="7">
    <location>
        <begin position="112"/>
        <end position="132"/>
    </location>
</feature>
<keyword evidence="4 7" id="KW-0812">Transmembrane</keyword>